<dbReference type="GO" id="GO:0005886">
    <property type="term" value="C:plasma membrane"/>
    <property type="evidence" value="ECO:0007669"/>
    <property type="project" value="TreeGrafter"/>
</dbReference>
<dbReference type="Gene3D" id="2.60.40.10">
    <property type="entry name" value="Immunoglobulins"/>
    <property type="match status" value="6"/>
</dbReference>
<evidence type="ECO:0000256" key="3">
    <source>
        <dbReference type="ARBA" id="ARBA00023319"/>
    </source>
</evidence>
<dbReference type="PANTHER" id="PTHR45080:SF8">
    <property type="entry name" value="IG-LIKE DOMAIN-CONTAINING PROTEIN"/>
    <property type="match status" value="1"/>
</dbReference>
<evidence type="ECO:0000256" key="2">
    <source>
        <dbReference type="ARBA" id="ARBA00023157"/>
    </source>
</evidence>
<dbReference type="AlphaFoldDB" id="A0A6J2XXL0"/>
<dbReference type="Pfam" id="PF07679">
    <property type="entry name" value="I-set"/>
    <property type="match status" value="6"/>
</dbReference>
<dbReference type="InParanoid" id="A0A6J2XXL0"/>
<evidence type="ECO:0000313" key="6">
    <source>
        <dbReference type="RefSeq" id="XP_030755389.1"/>
    </source>
</evidence>
<dbReference type="GeneID" id="115881839"/>
<dbReference type="Proteomes" id="UP000504635">
    <property type="component" value="Unplaced"/>
</dbReference>
<keyword evidence="3" id="KW-0393">Immunoglobulin domain</keyword>
<dbReference type="InterPro" id="IPR036179">
    <property type="entry name" value="Ig-like_dom_sf"/>
</dbReference>
<dbReference type="OrthoDB" id="2570713at2759"/>
<dbReference type="GO" id="GO:0007156">
    <property type="term" value="P:homophilic cell adhesion via plasma membrane adhesion molecules"/>
    <property type="evidence" value="ECO:0007669"/>
    <property type="project" value="TreeGrafter"/>
</dbReference>
<feature type="domain" description="Ig-like" evidence="4">
    <location>
        <begin position="291"/>
        <end position="380"/>
    </location>
</feature>
<keyword evidence="5" id="KW-1185">Reference proteome</keyword>
<keyword evidence="2" id="KW-1015">Disulfide bond</keyword>
<evidence type="ECO:0000256" key="1">
    <source>
        <dbReference type="ARBA" id="ARBA00022729"/>
    </source>
</evidence>
<dbReference type="SUPFAM" id="SSF48726">
    <property type="entry name" value="Immunoglobulin"/>
    <property type="match status" value="6"/>
</dbReference>
<dbReference type="PANTHER" id="PTHR45080">
    <property type="entry name" value="CONTACTIN 5"/>
    <property type="match status" value="1"/>
</dbReference>
<evidence type="ECO:0000259" key="4">
    <source>
        <dbReference type="PROSITE" id="PS50835"/>
    </source>
</evidence>
<organism evidence="5 6">
    <name type="scientific">Sitophilus oryzae</name>
    <name type="common">Rice weevil</name>
    <name type="synonym">Curculio oryzae</name>
    <dbReference type="NCBI Taxonomy" id="7048"/>
    <lineage>
        <taxon>Eukaryota</taxon>
        <taxon>Metazoa</taxon>
        <taxon>Ecdysozoa</taxon>
        <taxon>Arthropoda</taxon>
        <taxon>Hexapoda</taxon>
        <taxon>Insecta</taxon>
        <taxon>Pterygota</taxon>
        <taxon>Neoptera</taxon>
        <taxon>Endopterygota</taxon>
        <taxon>Coleoptera</taxon>
        <taxon>Polyphaga</taxon>
        <taxon>Cucujiformia</taxon>
        <taxon>Curculionidae</taxon>
        <taxon>Dryophthorinae</taxon>
        <taxon>Sitophilus</taxon>
    </lineage>
</organism>
<dbReference type="SMART" id="SM00408">
    <property type="entry name" value="IGc2"/>
    <property type="match status" value="3"/>
</dbReference>
<evidence type="ECO:0000313" key="5">
    <source>
        <dbReference type="Proteomes" id="UP000504635"/>
    </source>
</evidence>
<dbReference type="InterPro" id="IPR007110">
    <property type="entry name" value="Ig-like_dom"/>
</dbReference>
<name>A0A6J2XXL0_SITOR</name>
<dbReference type="InterPro" id="IPR003599">
    <property type="entry name" value="Ig_sub"/>
</dbReference>
<dbReference type="InterPro" id="IPR013098">
    <property type="entry name" value="Ig_I-set"/>
</dbReference>
<dbReference type="InterPro" id="IPR003598">
    <property type="entry name" value="Ig_sub2"/>
</dbReference>
<gene>
    <name evidence="6" type="primary">LOC115881839</name>
</gene>
<accession>A0A6J2XXL0</accession>
<dbReference type="InterPro" id="IPR013783">
    <property type="entry name" value="Ig-like_fold"/>
</dbReference>
<dbReference type="KEGG" id="soy:115881839"/>
<dbReference type="SMART" id="SM00409">
    <property type="entry name" value="IG"/>
    <property type="match status" value="6"/>
</dbReference>
<feature type="domain" description="Ig-like" evidence="4">
    <location>
        <begin position="385"/>
        <end position="480"/>
    </location>
</feature>
<dbReference type="PROSITE" id="PS50835">
    <property type="entry name" value="IG_LIKE"/>
    <property type="match status" value="3"/>
</dbReference>
<dbReference type="FunFam" id="2.60.40.10:FF:000032">
    <property type="entry name" value="palladin isoform X1"/>
    <property type="match status" value="1"/>
</dbReference>
<sequence length="689" mass="78598">MSGEQLIPENLLKDAIKPKDGDQLFSQDEGFTALMGDDEDTVAFVFQHVNPEEDGTLTSVAKTTRGILSFGAVVQGEVEHEVSTTEKSPGVKRKPFRHWKPSLIVEKTEVICFEGDQAMLQVQVKGYPKPDMRCIFKDIPIKPSSKYKIYHENEEHILLLVIKDTNLEDVGIYTIMAENEIGFASVDIKLTVIRQRYPEIKTKVDDFSVCVGQVLIIPIEVDGLPKPEVKFLKEGREIVQSDNVKILDSYPLFTLVINKTTLQDSGIYSVAAINNLSEVTEYWGLYVYTKPNFIQKLGPHLIVSQNETVTLKTKFLSEPRATVRWLKDDQEIFSSQRLIIDDDEGFYFLKIKDIVIQDAAVYKFTAENTYGFIEDSVRIDVKKAPTILEAFEDAEVLEQDVYHIIHTVEFGIKLEVFPKPSVKWFLDGIELLYDRQEFTRIETLDTVKLIVNEPTTHLSGEYRCIISNECGEAEAKAKLTVNCSPRILVHLNDQTVEEHSSIYFEIVSRCFPAPRFKWFRNGQELDTDDRIQMGLEMHGKKQYKIICSVSEISYAERGEYEVEVINSFGSIRSRCAVNVLTKPVILEAQMNDMVIREDSDITYTVRAFSNPPPEVFWTWEGELVNMDDLKDKNKLITSNNGMDFRMGIRKAKMVDAGTYQCVVRNSVGQTKHRAALAIVRKKHDESDDS</sequence>
<proteinExistence type="predicted"/>
<keyword evidence="1" id="KW-0732">Signal</keyword>
<protein>
    <submittedName>
        <fullName evidence="6">Obscurin-like</fullName>
    </submittedName>
</protein>
<feature type="domain" description="Ig-like" evidence="4">
    <location>
        <begin position="583"/>
        <end position="677"/>
    </location>
</feature>
<dbReference type="InterPro" id="IPR050958">
    <property type="entry name" value="Cell_Adh-Cytoskel_Orgn"/>
</dbReference>
<dbReference type="RefSeq" id="XP_030755389.1">
    <property type="nucleotide sequence ID" value="XM_030899529.1"/>
</dbReference>
<reference evidence="6" key="1">
    <citation type="submission" date="2025-08" db="UniProtKB">
        <authorList>
            <consortium name="RefSeq"/>
        </authorList>
    </citation>
    <scope>IDENTIFICATION</scope>
    <source>
        <tissue evidence="6">Gonads</tissue>
    </source>
</reference>